<keyword evidence="2" id="KW-0812">Transmembrane</keyword>
<dbReference type="CDD" id="cd03443">
    <property type="entry name" value="PaaI_thioesterase"/>
    <property type="match status" value="1"/>
</dbReference>
<feature type="transmembrane region" description="Helical" evidence="2">
    <location>
        <begin position="63"/>
        <end position="86"/>
    </location>
</feature>
<dbReference type="InterPro" id="IPR029069">
    <property type="entry name" value="HotDog_dom_sf"/>
</dbReference>
<keyword evidence="1" id="KW-0378">Hydrolase</keyword>
<evidence type="ECO:0000256" key="2">
    <source>
        <dbReference type="SAM" id="Phobius"/>
    </source>
</evidence>
<evidence type="ECO:0000313" key="4">
    <source>
        <dbReference type="EMBL" id="GAG35230.1"/>
    </source>
</evidence>
<reference evidence="4" key="1">
    <citation type="journal article" date="2014" name="Front. Microbiol.">
        <title>High frequency of phylogenetically diverse reductive dehalogenase-homologous genes in deep subseafloor sedimentary metagenomes.</title>
        <authorList>
            <person name="Kawai M."/>
            <person name="Futagami T."/>
            <person name="Toyoda A."/>
            <person name="Takaki Y."/>
            <person name="Nishi S."/>
            <person name="Hori S."/>
            <person name="Arai W."/>
            <person name="Tsubouchi T."/>
            <person name="Morono Y."/>
            <person name="Uchiyama I."/>
            <person name="Ito T."/>
            <person name="Fujiyama A."/>
            <person name="Inagaki F."/>
            <person name="Takami H."/>
        </authorList>
    </citation>
    <scope>NUCLEOTIDE SEQUENCE</scope>
    <source>
        <strain evidence="4">Expedition CK06-06</strain>
    </source>
</reference>
<sequence>MSNEEHYRKLERMYASAPCNKYYAPTLQVGDGHAELIIPIRSDFFHSAGAVHGTVYFKALDDAAFFAVSSLVDDVFVLTVSFNIYLTRPISEGKMKSIGRVVHRSQRVFVAESEVVDSKGREIARGSGTFIRSTIPLSPEVNYNSIQ</sequence>
<dbReference type="Gene3D" id="3.10.129.10">
    <property type="entry name" value="Hotdog Thioesterase"/>
    <property type="match status" value="1"/>
</dbReference>
<proteinExistence type="predicted"/>
<name>X0WX02_9ZZZZ</name>
<dbReference type="Pfam" id="PF03061">
    <property type="entry name" value="4HBT"/>
    <property type="match status" value="1"/>
</dbReference>
<dbReference type="InterPro" id="IPR006683">
    <property type="entry name" value="Thioestr_dom"/>
</dbReference>
<accession>X0WX02</accession>
<comment type="caution">
    <text evidence="4">The sequence shown here is derived from an EMBL/GenBank/DDBJ whole genome shotgun (WGS) entry which is preliminary data.</text>
</comment>
<gene>
    <name evidence="4" type="ORF">S01H1_72444</name>
</gene>
<dbReference type="InterPro" id="IPR003736">
    <property type="entry name" value="PAAI_dom"/>
</dbReference>
<dbReference type="GO" id="GO:0016787">
    <property type="term" value="F:hydrolase activity"/>
    <property type="evidence" value="ECO:0007669"/>
    <property type="project" value="UniProtKB-KW"/>
</dbReference>
<dbReference type="AlphaFoldDB" id="X0WX02"/>
<organism evidence="4">
    <name type="scientific">marine sediment metagenome</name>
    <dbReference type="NCBI Taxonomy" id="412755"/>
    <lineage>
        <taxon>unclassified sequences</taxon>
        <taxon>metagenomes</taxon>
        <taxon>ecological metagenomes</taxon>
    </lineage>
</organism>
<protein>
    <recommendedName>
        <fullName evidence="3">Thioesterase domain-containing protein</fullName>
    </recommendedName>
</protein>
<evidence type="ECO:0000259" key="3">
    <source>
        <dbReference type="Pfam" id="PF03061"/>
    </source>
</evidence>
<feature type="domain" description="Thioesterase" evidence="3">
    <location>
        <begin position="49"/>
        <end position="123"/>
    </location>
</feature>
<keyword evidence="2" id="KW-0472">Membrane</keyword>
<dbReference type="NCBIfam" id="TIGR00369">
    <property type="entry name" value="unchar_dom_1"/>
    <property type="match status" value="1"/>
</dbReference>
<keyword evidence="2" id="KW-1133">Transmembrane helix</keyword>
<dbReference type="EMBL" id="BARS01048316">
    <property type="protein sequence ID" value="GAG35230.1"/>
    <property type="molecule type" value="Genomic_DNA"/>
</dbReference>
<dbReference type="SUPFAM" id="SSF54637">
    <property type="entry name" value="Thioesterase/thiol ester dehydrase-isomerase"/>
    <property type="match status" value="1"/>
</dbReference>
<evidence type="ECO:0000256" key="1">
    <source>
        <dbReference type="ARBA" id="ARBA00022801"/>
    </source>
</evidence>